<organism evidence="2 3">
    <name type="scientific">Paracoccus cavernae</name>
    <dbReference type="NCBI Taxonomy" id="1571207"/>
    <lineage>
        <taxon>Bacteria</taxon>
        <taxon>Pseudomonadati</taxon>
        <taxon>Pseudomonadota</taxon>
        <taxon>Alphaproteobacteria</taxon>
        <taxon>Rhodobacterales</taxon>
        <taxon>Paracoccaceae</taxon>
        <taxon>Paracoccus</taxon>
    </lineage>
</organism>
<dbReference type="Gene3D" id="3.90.550.10">
    <property type="entry name" value="Spore Coat Polysaccharide Biosynthesis Protein SpsA, Chain A"/>
    <property type="match status" value="1"/>
</dbReference>
<reference evidence="3" key="1">
    <citation type="journal article" date="2019" name="Int. J. Syst. Evol. Microbiol.">
        <title>The Global Catalogue of Microorganisms (GCM) 10K type strain sequencing project: providing services to taxonomists for standard genome sequencing and annotation.</title>
        <authorList>
            <consortium name="The Broad Institute Genomics Platform"/>
            <consortium name="The Broad Institute Genome Sequencing Center for Infectious Disease"/>
            <person name="Wu L."/>
            <person name="Ma J."/>
        </authorList>
    </citation>
    <scope>NUCLEOTIDE SEQUENCE [LARGE SCALE GENOMIC DNA]</scope>
    <source>
        <strain evidence="3">CECT 8482</strain>
    </source>
</reference>
<dbReference type="InterPro" id="IPR001173">
    <property type="entry name" value="Glyco_trans_2-like"/>
</dbReference>
<keyword evidence="2" id="KW-0328">Glycosyltransferase</keyword>
<evidence type="ECO:0000313" key="2">
    <source>
        <dbReference type="EMBL" id="MDN3714422.1"/>
    </source>
</evidence>
<name>A0ABT8DCA1_9RHOB</name>
<evidence type="ECO:0000259" key="1">
    <source>
        <dbReference type="Pfam" id="PF00535"/>
    </source>
</evidence>
<comment type="caution">
    <text evidence="2">The sequence shown here is derived from an EMBL/GenBank/DDBJ whole genome shotgun (WGS) entry which is preliminary data.</text>
</comment>
<dbReference type="Proteomes" id="UP001243846">
    <property type="component" value="Unassembled WGS sequence"/>
</dbReference>
<protein>
    <submittedName>
        <fullName evidence="2">Glycosyltransferase</fullName>
        <ecNumber evidence="2">2.4.-.-</ecNumber>
    </submittedName>
</protein>
<dbReference type="EMBL" id="JAUFRC010000005">
    <property type="protein sequence ID" value="MDN3714422.1"/>
    <property type="molecule type" value="Genomic_DNA"/>
</dbReference>
<dbReference type="RefSeq" id="WP_377731774.1">
    <property type="nucleotide sequence ID" value="NZ_JBHSVP010000005.1"/>
</dbReference>
<keyword evidence="2" id="KW-0808">Transferase</keyword>
<dbReference type="InterPro" id="IPR029044">
    <property type="entry name" value="Nucleotide-diphossugar_trans"/>
</dbReference>
<proteinExistence type="predicted"/>
<dbReference type="EC" id="2.4.-.-" evidence="2"/>
<gene>
    <name evidence="2" type="ORF">QWZ10_26155</name>
</gene>
<evidence type="ECO:0000313" key="3">
    <source>
        <dbReference type="Proteomes" id="UP001243846"/>
    </source>
</evidence>
<accession>A0ABT8DCA1</accession>
<dbReference type="GO" id="GO:0016757">
    <property type="term" value="F:glycosyltransferase activity"/>
    <property type="evidence" value="ECO:0007669"/>
    <property type="project" value="UniProtKB-KW"/>
</dbReference>
<dbReference type="SUPFAM" id="SSF53448">
    <property type="entry name" value="Nucleotide-diphospho-sugar transferases"/>
    <property type="match status" value="1"/>
</dbReference>
<dbReference type="Pfam" id="PF00535">
    <property type="entry name" value="Glycos_transf_2"/>
    <property type="match status" value="1"/>
</dbReference>
<keyword evidence="3" id="KW-1185">Reference proteome</keyword>
<sequence>MQFPDGKLISKTVEVRGDHYRPAPTARIAPADCAVIVPVYNAAEDVAICLERLRAYTPPEVDILFVDDASPDPQIARLLSRLEISRICAYYAITTIWASPAL</sequence>
<feature type="domain" description="Glycosyltransferase 2-like" evidence="1">
    <location>
        <begin position="35"/>
        <end position="73"/>
    </location>
</feature>